<dbReference type="STRING" id="1073089.A0A1L9RQE9"/>
<accession>A0A1L9RQE9</accession>
<dbReference type="Proteomes" id="UP000184383">
    <property type="component" value="Unassembled WGS sequence"/>
</dbReference>
<dbReference type="GeneID" id="63753284"/>
<dbReference type="EMBL" id="KV878211">
    <property type="protein sequence ID" value="OJJ37154.1"/>
    <property type="molecule type" value="Genomic_DNA"/>
</dbReference>
<dbReference type="FunFam" id="3.90.79.10:FF:000019">
    <property type="entry name" value="Thiamin pyrophosphokinase, putative"/>
    <property type="match status" value="1"/>
</dbReference>
<dbReference type="PANTHER" id="PTHR13622">
    <property type="entry name" value="THIAMIN PYROPHOSPHOKINASE"/>
    <property type="match status" value="1"/>
</dbReference>
<sequence length="321" mass="36334">MGKSMLDLIDECDKFPYYHDNPAFYTAHLKTYHAFKVNGCDAILGYILNSIVDKFYWPDGWTIDSKNQTVTLATPADATPEQRSKVVADTLAEAVKRESFEILKGWRNERYPVYGPGGEYLLEIERSASALFGIVSYGVHATCYVEDENGLRFWIPRRSKTKQTYPGMLDNTVAGGMSTGERPFECATREAMEEASLPEDVVKANATPTSCVTYFYVRDSRAGGEVDLLQPEVEYIYDIKLDASIIPKPGDTEVEEFHLYTVEQTKQAMANGEFKPNCAVVFIDFFIRHGLLTPENEPDYLEIVSRLHRRLEFPTASHATR</sequence>
<name>A0A1L9RQE9_ASPWE</name>
<evidence type="ECO:0000313" key="2">
    <source>
        <dbReference type="EMBL" id="OJJ37154.1"/>
    </source>
</evidence>
<evidence type="ECO:0000259" key="1">
    <source>
        <dbReference type="PROSITE" id="PS51462"/>
    </source>
</evidence>
<dbReference type="Gene3D" id="3.90.79.10">
    <property type="entry name" value="Nucleoside Triphosphate Pyrophosphohydrolase"/>
    <property type="match status" value="1"/>
</dbReference>
<keyword evidence="3" id="KW-1185">Reference proteome</keyword>
<dbReference type="VEuPathDB" id="FungiDB:ASPWEDRAFT_50428"/>
<dbReference type="PANTHER" id="PTHR13622:SF8">
    <property type="entry name" value="THIAMIN PYROPHOSPHOKINASE 1"/>
    <property type="match status" value="1"/>
</dbReference>
<dbReference type="AlphaFoldDB" id="A0A1L9RQE9"/>
<dbReference type="GO" id="GO:0044715">
    <property type="term" value="F:8-oxo-dGDP phosphatase activity"/>
    <property type="evidence" value="ECO:0007669"/>
    <property type="project" value="TreeGrafter"/>
</dbReference>
<organism evidence="2 3">
    <name type="scientific">Aspergillus wentii DTO 134E9</name>
    <dbReference type="NCBI Taxonomy" id="1073089"/>
    <lineage>
        <taxon>Eukaryota</taxon>
        <taxon>Fungi</taxon>
        <taxon>Dikarya</taxon>
        <taxon>Ascomycota</taxon>
        <taxon>Pezizomycotina</taxon>
        <taxon>Eurotiomycetes</taxon>
        <taxon>Eurotiomycetidae</taxon>
        <taxon>Eurotiales</taxon>
        <taxon>Aspergillaceae</taxon>
        <taxon>Aspergillus</taxon>
        <taxon>Aspergillus subgen. Cremei</taxon>
    </lineage>
</organism>
<dbReference type="CDD" id="cd03676">
    <property type="entry name" value="NUDIX_Tnr3_like"/>
    <property type="match status" value="1"/>
</dbReference>
<dbReference type="InterPro" id="IPR015797">
    <property type="entry name" value="NUDIX_hydrolase-like_dom_sf"/>
</dbReference>
<dbReference type="PROSITE" id="PS51462">
    <property type="entry name" value="NUDIX"/>
    <property type="match status" value="1"/>
</dbReference>
<dbReference type="SUPFAM" id="SSF55811">
    <property type="entry name" value="Nudix"/>
    <property type="match status" value="1"/>
</dbReference>
<protein>
    <recommendedName>
        <fullName evidence="1">Nudix hydrolase domain-containing protein</fullName>
    </recommendedName>
</protein>
<evidence type="ECO:0000313" key="3">
    <source>
        <dbReference type="Proteomes" id="UP000184383"/>
    </source>
</evidence>
<gene>
    <name evidence="2" type="ORF">ASPWEDRAFT_50428</name>
</gene>
<dbReference type="Pfam" id="PF15916">
    <property type="entry name" value="DUF4743"/>
    <property type="match status" value="1"/>
</dbReference>
<feature type="domain" description="Nudix hydrolase" evidence="1">
    <location>
        <begin position="136"/>
        <end position="282"/>
    </location>
</feature>
<dbReference type="OrthoDB" id="10261522at2759"/>
<dbReference type="InterPro" id="IPR000086">
    <property type="entry name" value="NUDIX_hydrolase_dom"/>
</dbReference>
<dbReference type="RefSeq" id="XP_040690830.1">
    <property type="nucleotide sequence ID" value="XM_040837436.1"/>
</dbReference>
<proteinExistence type="predicted"/>
<dbReference type="InterPro" id="IPR031804">
    <property type="entry name" value="DUF4743"/>
</dbReference>
<dbReference type="Pfam" id="PF00293">
    <property type="entry name" value="NUDIX"/>
    <property type="match status" value="1"/>
</dbReference>
<reference evidence="3" key="1">
    <citation type="journal article" date="2017" name="Genome Biol.">
        <title>Comparative genomics reveals high biological diversity and specific adaptations in the industrially and medically important fungal genus Aspergillus.</title>
        <authorList>
            <person name="de Vries R.P."/>
            <person name="Riley R."/>
            <person name="Wiebenga A."/>
            <person name="Aguilar-Osorio G."/>
            <person name="Amillis S."/>
            <person name="Uchima C.A."/>
            <person name="Anderluh G."/>
            <person name="Asadollahi M."/>
            <person name="Askin M."/>
            <person name="Barry K."/>
            <person name="Battaglia E."/>
            <person name="Bayram O."/>
            <person name="Benocci T."/>
            <person name="Braus-Stromeyer S.A."/>
            <person name="Caldana C."/>
            <person name="Canovas D."/>
            <person name="Cerqueira G.C."/>
            <person name="Chen F."/>
            <person name="Chen W."/>
            <person name="Choi C."/>
            <person name="Clum A."/>
            <person name="Dos Santos R.A."/>
            <person name="Damasio A.R."/>
            <person name="Diallinas G."/>
            <person name="Emri T."/>
            <person name="Fekete E."/>
            <person name="Flipphi M."/>
            <person name="Freyberg S."/>
            <person name="Gallo A."/>
            <person name="Gournas C."/>
            <person name="Habgood R."/>
            <person name="Hainaut M."/>
            <person name="Harispe M.L."/>
            <person name="Henrissat B."/>
            <person name="Hilden K.S."/>
            <person name="Hope R."/>
            <person name="Hossain A."/>
            <person name="Karabika E."/>
            <person name="Karaffa L."/>
            <person name="Karanyi Z."/>
            <person name="Krasevec N."/>
            <person name="Kuo A."/>
            <person name="Kusch H."/>
            <person name="LaButti K."/>
            <person name="Lagendijk E.L."/>
            <person name="Lapidus A."/>
            <person name="Levasseur A."/>
            <person name="Lindquist E."/>
            <person name="Lipzen A."/>
            <person name="Logrieco A.F."/>
            <person name="MacCabe A."/>
            <person name="Maekelae M.R."/>
            <person name="Malavazi I."/>
            <person name="Melin P."/>
            <person name="Meyer V."/>
            <person name="Mielnichuk N."/>
            <person name="Miskei M."/>
            <person name="Molnar A.P."/>
            <person name="Mule G."/>
            <person name="Ngan C.Y."/>
            <person name="Orejas M."/>
            <person name="Orosz E."/>
            <person name="Ouedraogo J.P."/>
            <person name="Overkamp K.M."/>
            <person name="Park H.-S."/>
            <person name="Perrone G."/>
            <person name="Piumi F."/>
            <person name="Punt P.J."/>
            <person name="Ram A.F."/>
            <person name="Ramon A."/>
            <person name="Rauscher S."/>
            <person name="Record E."/>
            <person name="Riano-Pachon D.M."/>
            <person name="Robert V."/>
            <person name="Roehrig J."/>
            <person name="Ruller R."/>
            <person name="Salamov A."/>
            <person name="Salih N.S."/>
            <person name="Samson R.A."/>
            <person name="Sandor E."/>
            <person name="Sanguinetti M."/>
            <person name="Schuetze T."/>
            <person name="Sepcic K."/>
            <person name="Shelest E."/>
            <person name="Sherlock G."/>
            <person name="Sophianopoulou V."/>
            <person name="Squina F.M."/>
            <person name="Sun H."/>
            <person name="Susca A."/>
            <person name="Todd R.B."/>
            <person name="Tsang A."/>
            <person name="Unkles S.E."/>
            <person name="van de Wiele N."/>
            <person name="van Rossen-Uffink D."/>
            <person name="Oliveira J.V."/>
            <person name="Vesth T.C."/>
            <person name="Visser J."/>
            <person name="Yu J.-H."/>
            <person name="Zhou M."/>
            <person name="Andersen M.R."/>
            <person name="Archer D.B."/>
            <person name="Baker S.E."/>
            <person name="Benoit I."/>
            <person name="Brakhage A.A."/>
            <person name="Braus G.H."/>
            <person name="Fischer R."/>
            <person name="Frisvad J.C."/>
            <person name="Goldman G.H."/>
            <person name="Houbraken J."/>
            <person name="Oakley B."/>
            <person name="Pocsi I."/>
            <person name="Scazzocchio C."/>
            <person name="Seiboth B."/>
            <person name="vanKuyk P.A."/>
            <person name="Wortman J."/>
            <person name="Dyer P.S."/>
            <person name="Grigoriev I.V."/>
        </authorList>
    </citation>
    <scope>NUCLEOTIDE SEQUENCE [LARGE SCALE GENOMIC DNA]</scope>
    <source>
        <strain evidence="3">DTO 134E9</strain>
    </source>
</reference>